<feature type="transmembrane region" description="Helical" evidence="6">
    <location>
        <begin position="213"/>
        <end position="232"/>
    </location>
</feature>
<dbReference type="PANTHER" id="PTHR32322:SF2">
    <property type="entry name" value="EAMA DOMAIN-CONTAINING PROTEIN"/>
    <property type="match status" value="1"/>
</dbReference>
<dbReference type="InterPro" id="IPR037185">
    <property type="entry name" value="EmrE-like"/>
</dbReference>
<evidence type="ECO:0000256" key="1">
    <source>
        <dbReference type="ARBA" id="ARBA00004141"/>
    </source>
</evidence>
<feature type="transmembrane region" description="Helical" evidence="6">
    <location>
        <begin position="68"/>
        <end position="89"/>
    </location>
</feature>
<organism evidence="8 9">
    <name type="scientific">Megasphaera hexanoica</name>
    <dbReference type="NCBI Taxonomy" id="1675036"/>
    <lineage>
        <taxon>Bacteria</taxon>
        <taxon>Bacillati</taxon>
        <taxon>Bacillota</taxon>
        <taxon>Negativicutes</taxon>
        <taxon>Veillonellales</taxon>
        <taxon>Veillonellaceae</taxon>
        <taxon>Megasphaera</taxon>
    </lineage>
</organism>
<evidence type="ECO:0000256" key="5">
    <source>
        <dbReference type="ARBA" id="ARBA00023136"/>
    </source>
</evidence>
<dbReference type="Pfam" id="PF13189">
    <property type="entry name" value="Cytidylate_kin2"/>
    <property type="match status" value="1"/>
</dbReference>
<feature type="transmembrane region" description="Helical" evidence="6">
    <location>
        <begin position="151"/>
        <end position="169"/>
    </location>
</feature>
<feature type="transmembrane region" description="Helical" evidence="6">
    <location>
        <begin position="37"/>
        <end position="56"/>
    </location>
</feature>
<dbReference type="InterPro" id="IPR000620">
    <property type="entry name" value="EamA_dom"/>
</dbReference>
<feature type="transmembrane region" description="Helical" evidence="6">
    <location>
        <begin position="244"/>
        <end position="263"/>
    </location>
</feature>
<dbReference type="PANTHER" id="PTHR32322">
    <property type="entry name" value="INNER MEMBRANE TRANSPORTER"/>
    <property type="match status" value="1"/>
</dbReference>
<feature type="transmembrane region" description="Helical" evidence="6">
    <location>
        <begin position="181"/>
        <end position="201"/>
    </location>
</feature>
<feature type="domain" description="EamA" evidence="7">
    <location>
        <begin position="151"/>
        <end position="284"/>
    </location>
</feature>
<comment type="similarity">
    <text evidence="2">Belongs to the EamA transporter family.</text>
</comment>
<keyword evidence="3 6" id="KW-0812">Transmembrane</keyword>
<evidence type="ECO:0000313" key="9">
    <source>
        <dbReference type="Proteomes" id="UP000591071"/>
    </source>
</evidence>
<comment type="subcellular location">
    <subcellularLocation>
        <location evidence="1">Membrane</location>
        <topology evidence="1">Multi-pass membrane protein</topology>
    </subcellularLocation>
</comment>
<dbReference type="AlphaFoldDB" id="A0A848BT10"/>
<feature type="transmembrane region" description="Helical" evidence="6">
    <location>
        <begin position="269"/>
        <end position="288"/>
    </location>
</feature>
<reference evidence="8 9" key="1">
    <citation type="submission" date="2020-04" db="EMBL/GenBank/DDBJ databases">
        <authorList>
            <person name="Hitch T.C.A."/>
            <person name="Wylensek D."/>
            <person name="Clavel T."/>
        </authorList>
    </citation>
    <scope>NUCLEOTIDE SEQUENCE [LARGE SCALE GENOMIC DNA]</scope>
    <source>
        <strain evidence="8 9">Oil-RF-744-FAT-WT-6-1</strain>
    </source>
</reference>
<dbReference type="Gene3D" id="1.10.3730.20">
    <property type="match status" value="1"/>
</dbReference>
<keyword evidence="5 6" id="KW-0472">Membrane</keyword>
<dbReference type="SUPFAM" id="SSF103481">
    <property type="entry name" value="Multidrug resistance efflux transporter EmrE"/>
    <property type="match status" value="2"/>
</dbReference>
<dbReference type="Pfam" id="PF00892">
    <property type="entry name" value="EamA"/>
    <property type="match status" value="2"/>
</dbReference>
<evidence type="ECO:0000256" key="4">
    <source>
        <dbReference type="ARBA" id="ARBA00022989"/>
    </source>
</evidence>
<evidence type="ECO:0000256" key="6">
    <source>
        <dbReference type="SAM" id="Phobius"/>
    </source>
</evidence>
<keyword evidence="4 6" id="KW-1133">Transmembrane helix</keyword>
<sequence>MSSKLGTICIVLTAIAFGTMEISLKIAGTAFTPFQLTFLRFLVGGLLLMPLALRDMKKRHIHLNRSDIAYLAVLGLVNICFSMILFQIGVNMANAGLAAIVFSSNPVFVMIFSYFIIHEAFTRKKAITLVLSIVGLIIVANPVAIIESGNFGLLVSAAAAVSFALYTTLGKLRIAKLGGNVENAFSFLLGCFFLFFILLFHGDPILGGINSSTIWPLIYCSLVVTGFGYLCFMKAIELTGPSNASFAFFIKPVIALILSAIILSEPITMNAVIGLVLILLGCTMAGPIEHLLFRHHAVGEIEGRKNHPAWIREDAECPLVITISREFGSGGRNIGKLVARKLGVPYYDTAILNMTRKEHPQTFEAWRKEKDNHLGPLLAKVYDDYVHYSTGYESKRQEMFNDESDVIRELTNGKSCVIVGRLANYILRKRPNTFNVFISSDPDWAVQRIMLREHVDADTAMKIRNRVNKERRDHCMYCTDSYWGYGANYDMSLKSSDYGVVKTADLILAAAQHRLTISKDELNPVTKDNARDEKTTAVPKA</sequence>
<dbReference type="InterPro" id="IPR027417">
    <property type="entry name" value="P-loop_NTPase"/>
</dbReference>
<dbReference type="EMBL" id="JABAFG010000006">
    <property type="protein sequence ID" value="NME27958.1"/>
    <property type="molecule type" value="Genomic_DNA"/>
</dbReference>
<dbReference type="SUPFAM" id="SSF52540">
    <property type="entry name" value="P-loop containing nucleoside triphosphate hydrolases"/>
    <property type="match status" value="1"/>
</dbReference>
<dbReference type="Gene3D" id="3.40.50.300">
    <property type="entry name" value="P-loop containing nucleotide triphosphate hydrolases"/>
    <property type="match status" value="1"/>
</dbReference>
<dbReference type="Proteomes" id="UP000591071">
    <property type="component" value="Unassembled WGS sequence"/>
</dbReference>
<feature type="domain" description="EamA" evidence="7">
    <location>
        <begin position="5"/>
        <end position="139"/>
    </location>
</feature>
<accession>A0A848BT10</accession>
<feature type="transmembrane region" description="Helical" evidence="6">
    <location>
        <begin position="126"/>
        <end position="145"/>
    </location>
</feature>
<evidence type="ECO:0000313" key="8">
    <source>
        <dbReference type="EMBL" id="NME27958.1"/>
    </source>
</evidence>
<dbReference type="InterPro" id="IPR050638">
    <property type="entry name" value="AA-Vitamin_Transporters"/>
</dbReference>
<feature type="transmembrane region" description="Helical" evidence="6">
    <location>
        <begin position="95"/>
        <end position="117"/>
    </location>
</feature>
<dbReference type="RefSeq" id="WP_170087402.1">
    <property type="nucleotide sequence ID" value="NZ_JABAFG010000006.1"/>
</dbReference>
<proteinExistence type="inferred from homology"/>
<dbReference type="GO" id="GO:0016020">
    <property type="term" value="C:membrane"/>
    <property type="evidence" value="ECO:0007669"/>
    <property type="project" value="UniProtKB-SubCell"/>
</dbReference>
<evidence type="ECO:0000259" key="7">
    <source>
        <dbReference type="Pfam" id="PF00892"/>
    </source>
</evidence>
<name>A0A848BT10_9FIRM</name>
<evidence type="ECO:0000256" key="2">
    <source>
        <dbReference type="ARBA" id="ARBA00007362"/>
    </source>
</evidence>
<comment type="caution">
    <text evidence="8">The sequence shown here is derived from an EMBL/GenBank/DDBJ whole genome shotgun (WGS) entry which is preliminary data.</text>
</comment>
<protein>
    <submittedName>
        <fullName evidence="8">EamA family transporter</fullName>
    </submittedName>
</protein>
<evidence type="ECO:0000256" key="3">
    <source>
        <dbReference type="ARBA" id="ARBA00022692"/>
    </source>
</evidence>
<gene>
    <name evidence="8" type="ORF">HF872_04875</name>
</gene>